<evidence type="ECO:0000256" key="2">
    <source>
        <dbReference type="ARBA" id="ARBA00022679"/>
    </source>
</evidence>
<keyword evidence="6" id="KW-0054">Arabinose catabolism</keyword>
<dbReference type="GO" id="GO:0019150">
    <property type="term" value="F:D-ribulokinase activity"/>
    <property type="evidence" value="ECO:0007669"/>
    <property type="project" value="TreeGrafter"/>
</dbReference>
<dbReference type="STRING" id="905079.L1IQK8"/>
<accession>L1IQK8</accession>
<reference evidence="11" key="3">
    <citation type="submission" date="2015-06" db="UniProtKB">
        <authorList>
            <consortium name="EnsemblProtists"/>
        </authorList>
    </citation>
    <scope>IDENTIFICATION</scope>
</reference>
<reference evidence="12" key="2">
    <citation type="submission" date="2012-11" db="EMBL/GenBank/DDBJ databases">
        <authorList>
            <person name="Kuo A."/>
            <person name="Curtis B.A."/>
            <person name="Tanifuji G."/>
            <person name="Burki F."/>
            <person name="Gruber A."/>
            <person name="Irimia M."/>
            <person name="Maruyama S."/>
            <person name="Arias M.C."/>
            <person name="Ball S.G."/>
            <person name="Gile G.H."/>
            <person name="Hirakawa Y."/>
            <person name="Hopkins J.F."/>
            <person name="Rensing S.A."/>
            <person name="Schmutz J."/>
            <person name="Symeonidi A."/>
            <person name="Elias M."/>
            <person name="Eveleigh R.J."/>
            <person name="Herman E.K."/>
            <person name="Klute M.J."/>
            <person name="Nakayama T."/>
            <person name="Obornik M."/>
            <person name="Reyes-Prieto A."/>
            <person name="Armbrust E.V."/>
            <person name="Aves S.J."/>
            <person name="Beiko R.G."/>
            <person name="Coutinho P."/>
            <person name="Dacks J.B."/>
            <person name="Durnford D.G."/>
            <person name="Fast N.M."/>
            <person name="Green B.R."/>
            <person name="Grisdale C."/>
            <person name="Hempe F."/>
            <person name="Henrissat B."/>
            <person name="Hoppner M.P."/>
            <person name="Ishida K.-I."/>
            <person name="Kim E."/>
            <person name="Koreny L."/>
            <person name="Kroth P.G."/>
            <person name="Liu Y."/>
            <person name="Malik S.-B."/>
            <person name="Maier U.G."/>
            <person name="McRose D."/>
            <person name="Mock T."/>
            <person name="Neilson J.A."/>
            <person name="Onodera N.T."/>
            <person name="Poole A.M."/>
            <person name="Pritham E.J."/>
            <person name="Richards T.A."/>
            <person name="Rocap G."/>
            <person name="Roy S.W."/>
            <person name="Sarai C."/>
            <person name="Schaack S."/>
            <person name="Shirato S."/>
            <person name="Slamovits C.H."/>
            <person name="Spencer D.F."/>
            <person name="Suzuki S."/>
            <person name="Worden A.Z."/>
            <person name="Zauner S."/>
            <person name="Barry K."/>
            <person name="Bell C."/>
            <person name="Bharti A.K."/>
            <person name="Crow J.A."/>
            <person name="Grimwood J."/>
            <person name="Kramer R."/>
            <person name="Lindquist E."/>
            <person name="Lucas S."/>
            <person name="Salamov A."/>
            <person name="McFadden G.I."/>
            <person name="Lane C.E."/>
            <person name="Keeling P.J."/>
            <person name="Gray M.W."/>
            <person name="Grigoriev I.V."/>
            <person name="Archibald J.M."/>
        </authorList>
    </citation>
    <scope>NUCLEOTIDE SEQUENCE</scope>
    <source>
        <strain evidence="12">CCMP2712</strain>
    </source>
</reference>
<dbReference type="InterPro" id="IPR000577">
    <property type="entry name" value="Carb_kinase_FGGY"/>
</dbReference>
<name>L1IQK8_GUITC</name>
<evidence type="ECO:0000256" key="4">
    <source>
        <dbReference type="ARBA" id="ARBA00022777"/>
    </source>
</evidence>
<dbReference type="EnsemblProtists" id="EKX38347">
    <property type="protein sequence ID" value="EKX38347"/>
    <property type="gene ID" value="GUITHDRAFT_158505"/>
</dbReference>
<dbReference type="SUPFAM" id="SSF53067">
    <property type="entry name" value="Actin-like ATPase domain"/>
    <property type="match status" value="2"/>
</dbReference>
<dbReference type="Proteomes" id="UP000011087">
    <property type="component" value="Unassembled WGS sequence"/>
</dbReference>
<dbReference type="Gene3D" id="3.30.420.40">
    <property type="match status" value="2"/>
</dbReference>
<evidence type="ECO:0000259" key="8">
    <source>
        <dbReference type="Pfam" id="PF00370"/>
    </source>
</evidence>
<keyword evidence="4" id="KW-0418">Kinase</keyword>
<keyword evidence="5" id="KW-0067">ATP-binding</keyword>
<feature type="domain" description="Carbohydrate kinase FGGY C-terminal" evidence="9">
    <location>
        <begin position="270"/>
        <end position="439"/>
    </location>
</feature>
<dbReference type="OrthoDB" id="203824at2759"/>
<evidence type="ECO:0000313" key="12">
    <source>
        <dbReference type="Proteomes" id="UP000011087"/>
    </source>
</evidence>
<dbReference type="CDD" id="cd07781">
    <property type="entry name" value="ASKHA_NBD_FGGY_L-RBK"/>
    <property type="match status" value="1"/>
</dbReference>
<dbReference type="GO" id="GO:0005737">
    <property type="term" value="C:cytoplasm"/>
    <property type="evidence" value="ECO:0007669"/>
    <property type="project" value="TreeGrafter"/>
</dbReference>
<dbReference type="HOGENOM" id="CLU_009281_3_3_1"/>
<evidence type="ECO:0000313" key="10">
    <source>
        <dbReference type="EMBL" id="EKX38347.1"/>
    </source>
</evidence>
<dbReference type="InterPro" id="IPR043129">
    <property type="entry name" value="ATPase_NBD"/>
</dbReference>
<dbReference type="InterPro" id="IPR018484">
    <property type="entry name" value="FGGY_N"/>
</dbReference>
<evidence type="ECO:0000313" key="11">
    <source>
        <dbReference type="EnsemblProtists" id="EKX38347"/>
    </source>
</evidence>
<evidence type="ECO:0000259" key="9">
    <source>
        <dbReference type="Pfam" id="PF02782"/>
    </source>
</evidence>
<keyword evidence="3" id="KW-0547">Nucleotide-binding</keyword>
<dbReference type="eggNOG" id="KOG2517">
    <property type="taxonomic scope" value="Eukaryota"/>
</dbReference>
<protein>
    <recommendedName>
        <fullName evidence="13">Glycerol kinase</fullName>
    </recommendedName>
</protein>
<evidence type="ECO:0000256" key="7">
    <source>
        <dbReference type="ARBA" id="ARBA00023277"/>
    </source>
</evidence>
<evidence type="ECO:0000256" key="5">
    <source>
        <dbReference type="ARBA" id="ARBA00022840"/>
    </source>
</evidence>
<keyword evidence="2" id="KW-0808">Transferase</keyword>
<dbReference type="PANTHER" id="PTHR43435">
    <property type="entry name" value="RIBULOKINASE"/>
    <property type="match status" value="1"/>
</dbReference>
<dbReference type="AlphaFoldDB" id="L1IQK8"/>
<keyword evidence="12" id="KW-1185">Reference proteome</keyword>
<dbReference type="KEGG" id="gtt:GUITHDRAFT_158505"/>
<dbReference type="PaxDb" id="55529-EKX38347"/>
<feature type="domain" description="Carbohydrate kinase FGGY N-terminal" evidence="8">
    <location>
        <begin position="11"/>
        <end position="62"/>
    </location>
</feature>
<dbReference type="GO" id="GO:0005524">
    <property type="term" value="F:ATP binding"/>
    <property type="evidence" value="ECO:0007669"/>
    <property type="project" value="UniProtKB-KW"/>
</dbReference>
<evidence type="ECO:0000256" key="1">
    <source>
        <dbReference type="ARBA" id="ARBA00009156"/>
    </source>
</evidence>
<reference evidence="10 12" key="1">
    <citation type="journal article" date="2012" name="Nature">
        <title>Algal genomes reveal evolutionary mosaicism and the fate of nucleomorphs.</title>
        <authorList>
            <consortium name="DOE Joint Genome Institute"/>
            <person name="Curtis B.A."/>
            <person name="Tanifuji G."/>
            <person name="Burki F."/>
            <person name="Gruber A."/>
            <person name="Irimia M."/>
            <person name="Maruyama S."/>
            <person name="Arias M.C."/>
            <person name="Ball S.G."/>
            <person name="Gile G.H."/>
            <person name="Hirakawa Y."/>
            <person name="Hopkins J.F."/>
            <person name="Kuo A."/>
            <person name="Rensing S.A."/>
            <person name="Schmutz J."/>
            <person name="Symeonidi A."/>
            <person name="Elias M."/>
            <person name="Eveleigh R.J."/>
            <person name="Herman E.K."/>
            <person name="Klute M.J."/>
            <person name="Nakayama T."/>
            <person name="Obornik M."/>
            <person name="Reyes-Prieto A."/>
            <person name="Armbrust E.V."/>
            <person name="Aves S.J."/>
            <person name="Beiko R.G."/>
            <person name="Coutinho P."/>
            <person name="Dacks J.B."/>
            <person name="Durnford D.G."/>
            <person name="Fast N.M."/>
            <person name="Green B.R."/>
            <person name="Grisdale C.J."/>
            <person name="Hempel F."/>
            <person name="Henrissat B."/>
            <person name="Hoppner M.P."/>
            <person name="Ishida K."/>
            <person name="Kim E."/>
            <person name="Koreny L."/>
            <person name="Kroth P.G."/>
            <person name="Liu Y."/>
            <person name="Malik S.B."/>
            <person name="Maier U.G."/>
            <person name="McRose D."/>
            <person name="Mock T."/>
            <person name="Neilson J.A."/>
            <person name="Onodera N.T."/>
            <person name="Poole A.M."/>
            <person name="Pritham E.J."/>
            <person name="Richards T.A."/>
            <person name="Rocap G."/>
            <person name="Roy S.W."/>
            <person name="Sarai C."/>
            <person name="Schaack S."/>
            <person name="Shirato S."/>
            <person name="Slamovits C.H."/>
            <person name="Spencer D.F."/>
            <person name="Suzuki S."/>
            <person name="Worden A.Z."/>
            <person name="Zauner S."/>
            <person name="Barry K."/>
            <person name="Bell C."/>
            <person name="Bharti A.K."/>
            <person name="Crow J.A."/>
            <person name="Grimwood J."/>
            <person name="Kramer R."/>
            <person name="Lindquist E."/>
            <person name="Lucas S."/>
            <person name="Salamov A."/>
            <person name="McFadden G.I."/>
            <person name="Lane C.E."/>
            <person name="Keeling P.J."/>
            <person name="Gray M.W."/>
            <person name="Grigoriev I.V."/>
            <person name="Archibald J.M."/>
        </authorList>
    </citation>
    <scope>NUCLEOTIDE SEQUENCE</scope>
    <source>
        <strain evidence="10 12">CCMP2712</strain>
    </source>
</reference>
<dbReference type="Pfam" id="PF00370">
    <property type="entry name" value="FGGY_N"/>
    <property type="match status" value="2"/>
</dbReference>
<dbReference type="Pfam" id="PF02782">
    <property type="entry name" value="FGGY_C"/>
    <property type="match status" value="1"/>
</dbReference>
<dbReference type="GO" id="GO:0019569">
    <property type="term" value="P:L-arabinose catabolic process to D-xylulose 5-phosphate"/>
    <property type="evidence" value="ECO:0007669"/>
    <property type="project" value="InterPro"/>
</dbReference>
<dbReference type="PANTHER" id="PTHR43435:SF4">
    <property type="entry name" value="FGGY CARBOHYDRATE KINASE DOMAIN-CONTAINING PROTEIN"/>
    <property type="match status" value="1"/>
</dbReference>
<organism evidence="10">
    <name type="scientific">Guillardia theta (strain CCMP2712)</name>
    <name type="common">Cryptophyte</name>
    <dbReference type="NCBI Taxonomy" id="905079"/>
    <lineage>
        <taxon>Eukaryota</taxon>
        <taxon>Cryptophyceae</taxon>
        <taxon>Pyrenomonadales</taxon>
        <taxon>Geminigeraceae</taxon>
        <taxon>Guillardia</taxon>
    </lineage>
</organism>
<comment type="similarity">
    <text evidence="1">Belongs to the FGGY kinase family.</text>
</comment>
<proteinExistence type="inferred from homology"/>
<dbReference type="InterPro" id="IPR018485">
    <property type="entry name" value="FGGY_C"/>
</dbReference>
<dbReference type="EMBL" id="JH993049">
    <property type="protein sequence ID" value="EKX38347.1"/>
    <property type="molecule type" value="Genomic_DNA"/>
</dbReference>
<dbReference type="PIRSF" id="PIRSF000538">
    <property type="entry name" value="GlpK"/>
    <property type="match status" value="1"/>
</dbReference>
<evidence type="ECO:0000256" key="3">
    <source>
        <dbReference type="ARBA" id="ARBA00022741"/>
    </source>
</evidence>
<evidence type="ECO:0008006" key="13">
    <source>
        <dbReference type="Google" id="ProtNLM"/>
    </source>
</evidence>
<dbReference type="GO" id="GO:0008741">
    <property type="term" value="F:ribulokinase activity"/>
    <property type="evidence" value="ECO:0007669"/>
    <property type="project" value="InterPro"/>
</dbReference>
<keyword evidence="7" id="KW-0119">Carbohydrate metabolism</keyword>
<sequence>MDGGEAAAASSVDGGTESIRAAMFDVKGNMLGQFAAPYETRHPHPGWAEQDPDEWWQSMGKAALCVDTTCCTVVALDDHKKPLRPALLWMDCRAAEQASEILSRCKDYEKENGITKSLIAVNCDGNGPISAEWMLPKALWIKAKEPEVWKKSSTICEYQDFINLKLTGTLCVSSCNAAARWHWNGREAVEKADGTGGRPLELLRAIDLEDLQEKWPTRCLAMGQVIGKITKAAADHLQLAEHVDIVQGGPDAFVGMVGLGCVAPGLLGLITGSSHLHVAVTSEARTAKNMWGAYVGAPLPGLCFVEGGQSSTGSVMRWSKSLISGKDEEGMEYKDYDLMAANVSVGCDGLVALETFQGSRTPTTDPTARGALVGLTLSHRKQHVWRAFLESVCYGTRACIDGLSSAGVEFREIKMAGGVTRSQLWLQMHADVTGLPVVSPLLLLPFKRA</sequence>
<dbReference type="GeneID" id="17295080"/>
<dbReference type="InterPro" id="IPR005929">
    <property type="entry name" value="Ribulokinase"/>
</dbReference>
<dbReference type="RefSeq" id="XP_005825327.1">
    <property type="nucleotide sequence ID" value="XM_005825270.1"/>
</dbReference>
<dbReference type="OMA" id="SCTMTTT"/>
<evidence type="ECO:0000256" key="6">
    <source>
        <dbReference type="ARBA" id="ARBA00022935"/>
    </source>
</evidence>
<feature type="domain" description="Carbohydrate kinase FGGY N-terminal" evidence="8">
    <location>
        <begin position="64"/>
        <end position="258"/>
    </location>
</feature>
<gene>
    <name evidence="10" type="ORF">GUITHDRAFT_158505</name>
</gene>